<protein>
    <submittedName>
        <fullName evidence="1">Uncharacterized protein</fullName>
    </submittedName>
</protein>
<sequence length="151" mass="17077">MNVATSGNLLMVGAVEAKLVEAGYSISWRDFHAKATVLGCIVKDETSRSRTRQIEWNRREFMCSDSAVRITDPDGTSTSRFLAYIPRDLYENDIAKVTESFEALEEPWNLALFTSCTSGYEKCHDEGQNSLKQKVIADCRSIQNRKCGYVY</sequence>
<dbReference type="Proteomes" id="UP001176961">
    <property type="component" value="Unassembled WGS sequence"/>
</dbReference>
<evidence type="ECO:0000313" key="1">
    <source>
        <dbReference type="EMBL" id="CAJ0606878.1"/>
    </source>
</evidence>
<organism evidence="1 2">
    <name type="scientific">Cylicocyclus nassatus</name>
    <name type="common">Nematode worm</name>
    <dbReference type="NCBI Taxonomy" id="53992"/>
    <lineage>
        <taxon>Eukaryota</taxon>
        <taxon>Metazoa</taxon>
        <taxon>Ecdysozoa</taxon>
        <taxon>Nematoda</taxon>
        <taxon>Chromadorea</taxon>
        <taxon>Rhabditida</taxon>
        <taxon>Rhabditina</taxon>
        <taxon>Rhabditomorpha</taxon>
        <taxon>Strongyloidea</taxon>
        <taxon>Strongylidae</taxon>
        <taxon>Cylicocyclus</taxon>
    </lineage>
</organism>
<gene>
    <name evidence="1" type="ORF">CYNAS_LOCUS18861</name>
</gene>
<dbReference type="AlphaFoldDB" id="A0AA36HBB7"/>
<dbReference type="EMBL" id="CATQJL010000316">
    <property type="protein sequence ID" value="CAJ0606878.1"/>
    <property type="molecule type" value="Genomic_DNA"/>
</dbReference>
<accession>A0AA36HBB7</accession>
<comment type="caution">
    <text evidence="1">The sequence shown here is derived from an EMBL/GenBank/DDBJ whole genome shotgun (WGS) entry which is preliminary data.</text>
</comment>
<name>A0AA36HBB7_CYLNA</name>
<proteinExistence type="predicted"/>
<reference evidence="1" key="1">
    <citation type="submission" date="2023-07" db="EMBL/GenBank/DDBJ databases">
        <authorList>
            <consortium name="CYATHOMIX"/>
        </authorList>
    </citation>
    <scope>NUCLEOTIDE SEQUENCE</scope>
    <source>
        <strain evidence="1">N/A</strain>
    </source>
</reference>
<evidence type="ECO:0000313" key="2">
    <source>
        <dbReference type="Proteomes" id="UP001176961"/>
    </source>
</evidence>
<keyword evidence="2" id="KW-1185">Reference proteome</keyword>